<evidence type="ECO:0000259" key="2">
    <source>
        <dbReference type="Pfam" id="PF07282"/>
    </source>
</evidence>
<proteinExistence type="predicted"/>
<gene>
    <name evidence="3" type="ORF">NE675_10105</name>
</gene>
<evidence type="ECO:0000313" key="4">
    <source>
        <dbReference type="Proteomes" id="UP001206692"/>
    </source>
</evidence>
<dbReference type="RefSeq" id="WP_227163232.1">
    <property type="nucleotide sequence ID" value="NZ_JAJCIO010000024.1"/>
</dbReference>
<keyword evidence="4" id="KW-1185">Reference proteome</keyword>
<name>A0ABT1SVQ6_9FIRM</name>
<protein>
    <submittedName>
        <fullName evidence="3">Transposase</fullName>
    </submittedName>
</protein>
<dbReference type="Proteomes" id="UP001206692">
    <property type="component" value="Unassembled WGS sequence"/>
</dbReference>
<dbReference type="EMBL" id="JANGEW010000021">
    <property type="protein sequence ID" value="MCQ5343370.1"/>
    <property type="molecule type" value="Genomic_DNA"/>
</dbReference>
<comment type="caution">
    <text evidence="3">The sequence shown here is derived from an EMBL/GenBank/DDBJ whole genome shotgun (WGS) entry which is preliminary data.</text>
</comment>
<reference evidence="3 4" key="1">
    <citation type="submission" date="2022-06" db="EMBL/GenBank/DDBJ databases">
        <title>Isolation of gut microbiota from human fecal samples.</title>
        <authorList>
            <person name="Pamer E.G."/>
            <person name="Barat B."/>
            <person name="Waligurski E."/>
            <person name="Medina S."/>
            <person name="Paddock L."/>
            <person name="Mostad J."/>
        </authorList>
    </citation>
    <scope>NUCLEOTIDE SEQUENCE [LARGE SCALE GENOMIC DNA]</scope>
    <source>
        <strain evidence="3 4">DFI.1.1</strain>
    </source>
</reference>
<dbReference type="InterPro" id="IPR010095">
    <property type="entry name" value="Cas12f1-like_TNB"/>
</dbReference>
<feature type="domain" description="Cas12f1-like TNB" evidence="2">
    <location>
        <begin position="3"/>
        <end position="23"/>
    </location>
</feature>
<evidence type="ECO:0000313" key="3">
    <source>
        <dbReference type="EMBL" id="MCQ5343370.1"/>
    </source>
</evidence>
<accession>A0ABT1SVQ6</accession>
<dbReference type="Pfam" id="PF07282">
    <property type="entry name" value="Cas12f1-like_TNB"/>
    <property type="match status" value="1"/>
</dbReference>
<sequence>MLKWTCPTCGMHHHRDKNAAINIREEAKHIALA</sequence>
<keyword evidence="1" id="KW-0238">DNA-binding</keyword>
<evidence type="ECO:0000256" key="1">
    <source>
        <dbReference type="ARBA" id="ARBA00023125"/>
    </source>
</evidence>
<organism evidence="3 4">
    <name type="scientific">Megasphaera massiliensis</name>
    <dbReference type="NCBI Taxonomy" id="1232428"/>
    <lineage>
        <taxon>Bacteria</taxon>
        <taxon>Bacillati</taxon>
        <taxon>Bacillota</taxon>
        <taxon>Negativicutes</taxon>
        <taxon>Veillonellales</taxon>
        <taxon>Veillonellaceae</taxon>
        <taxon>Megasphaera</taxon>
    </lineage>
</organism>